<comment type="similarity">
    <text evidence="1 3">Belongs to the EXO70 family.</text>
</comment>
<evidence type="ECO:0000313" key="6">
    <source>
        <dbReference type="EMBL" id="GAA0140705.1"/>
    </source>
</evidence>
<feature type="region of interest" description="Disordered" evidence="4">
    <location>
        <begin position="675"/>
        <end position="710"/>
    </location>
</feature>
<keyword evidence="2 3" id="KW-0813">Transport</keyword>
<dbReference type="EMBL" id="BAABME010000209">
    <property type="protein sequence ID" value="GAA0140705.1"/>
    <property type="molecule type" value="Genomic_DNA"/>
</dbReference>
<protein>
    <recommendedName>
        <fullName evidence="3">Exocyst subunit Exo70 family protein</fullName>
    </recommendedName>
</protein>
<evidence type="ECO:0000259" key="5">
    <source>
        <dbReference type="Pfam" id="PF03081"/>
    </source>
</evidence>
<dbReference type="GO" id="GO:0006887">
    <property type="term" value="P:exocytosis"/>
    <property type="evidence" value="ECO:0007669"/>
    <property type="project" value="UniProtKB-KW"/>
</dbReference>
<dbReference type="PANTHER" id="PTHR12542:SF90">
    <property type="entry name" value="EXOCYST COMPLEX COMPONENT EXO70I"/>
    <property type="match status" value="1"/>
</dbReference>
<dbReference type="Pfam" id="PF03081">
    <property type="entry name" value="Exo70_C"/>
    <property type="match status" value="1"/>
</dbReference>
<keyword evidence="3" id="KW-0268">Exocytosis</keyword>
<evidence type="ECO:0000256" key="1">
    <source>
        <dbReference type="ARBA" id="ARBA00006756"/>
    </source>
</evidence>
<evidence type="ECO:0000256" key="4">
    <source>
        <dbReference type="SAM" id="MobiDB-lite"/>
    </source>
</evidence>
<dbReference type="GO" id="GO:0005546">
    <property type="term" value="F:phosphatidylinositol-4,5-bisphosphate binding"/>
    <property type="evidence" value="ECO:0007669"/>
    <property type="project" value="InterPro"/>
</dbReference>
<keyword evidence="3" id="KW-0653">Protein transport</keyword>
<evidence type="ECO:0000313" key="7">
    <source>
        <dbReference type="Proteomes" id="UP001454036"/>
    </source>
</evidence>
<evidence type="ECO:0000256" key="3">
    <source>
        <dbReference type="RuleBase" id="RU365026"/>
    </source>
</evidence>
<feature type="compositionally biased region" description="Basic and acidic residues" evidence="4">
    <location>
        <begin position="699"/>
        <end position="710"/>
    </location>
</feature>
<feature type="compositionally biased region" description="Polar residues" evidence="4">
    <location>
        <begin position="686"/>
        <end position="698"/>
    </location>
</feature>
<evidence type="ECO:0000256" key="2">
    <source>
        <dbReference type="ARBA" id="ARBA00022448"/>
    </source>
</evidence>
<keyword evidence="7" id="KW-1185">Reference proteome</keyword>
<gene>
    <name evidence="6" type="ORF">LIER_02006</name>
</gene>
<dbReference type="GO" id="GO:0015031">
    <property type="term" value="P:protein transport"/>
    <property type="evidence" value="ECO:0007669"/>
    <property type="project" value="UniProtKB-KW"/>
</dbReference>
<dbReference type="SUPFAM" id="SSF74788">
    <property type="entry name" value="Cullin repeat-like"/>
    <property type="match status" value="1"/>
</dbReference>
<dbReference type="InterPro" id="IPR004140">
    <property type="entry name" value="Exo70"/>
</dbReference>
<reference evidence="6 7" key="1">
    <citation type="submission" date="2024-01" db="EMBL/GenBank/DDBJ databases">
        <title>The complete chloroplast genome sequence of Lithospermum erythrorhizon: insights into the phylogenetic relationship among Boraginaceae species and the maternal lineages of purple gromwells.</title>
        <authorList>
            <person name="Okada T."/>
            <person name="Watanabe K."/>
        </authorList>
    </citation>
    <scope>NUCLEOTIDE SEQUENCE [LARGE SCALE GENOMIC DNA]</scope>
</reference>
<accession>A0AAV3NRM3</accession>
<dbReference type="PANTHER" id="PTHR12542">
    <property type="entry name" value="EXOCYST COMPLEX PROTEIN EXO70"/>
    <property type="match status" value="1"/>
</dbReference>
<comment type="function">
    <text evidence="3">Component of the exocyst complex.</text>
</comment>
<dbReference type="AlphaFoldDB" id="A0AAV3NRM3"/>
<dbReference type="Proteomes" id="UP001454036">
    <property type="component" value="Unassembled WGS sequence"/>
</dbReference>
<comment type="caution">
    <text evidence="6">The sequence shown here is derived from an EMBL/GenBank/DDBJ whole genome shotgun (WGS) entry which is preliminary data.</text>
</comment>
<dbReference type="GO" id="GO:0000145">
    <property type="term" value="C:exocyst"/>
    <property type="evidence" value="ECO:0007669"/>
    <property type="project" value="InterPro"/>
</dbReference>
<name>A0AAV3NRM3_LITER</name>
<dbReference type="InterPro" id="IPR016159">
    <property type="entry name" value="Cullin_repeat-like_dom_sf"/>
</dbReference>
<feature type="domain" description="Exocyst complex subunit Exo70 C-terminal" evidence="5">
    <location>
        <begin position="303"/>
        <end position="644"/>
    </location>
</feature>
<proteinExistence type="inferred from homology"/>
<organism evidence="6 7">
    <name type="scientific">Lithospermum erythrorhizon</name>
    <name type="common">Purple gromwell</name>
    <name type="synonym">Lithospermum officinale var. erythrorhizon</name>
    <dbReference type="NCBI Taxonomy" id="34254"/>
    <lineage>
        <taxon>Eukaryota</taxon>
        <taxon>Viridiplantae</taxon>
        <taxon>Streptophyta</taxon>
        <taxon>Embryophyta</taxon>
        <taxon>Tracheophyta</taxon>
        <taxon>Spermatophyta</taxon>
        <taxon>Magnoliopsida</taxon>
        <taxon>eudicotyledons</taxon>
        <taxon>Gunneridae</taxon>
        <taxon>Pentapetalae</taxon>
        <taxon>asterids</taxon>
        <taxon>lamiids</taxon>
        <taxon>Boraginales</taxon>
        <taxon>Boraginaceae</taxon>
        <taxon>Boraginoideae</taxon>
        <taxon>Lithospermeae</taxon>
        <taxon>Lithospermum</taxon>
    </lineage>
</organism>
<dbReference type="Gene3D" id="1.20.1280.170">
    <property type="entry name" value="Exocyst complex component Exo70"/>
    <property type="match status" value="1"/>
</dbReference>
<dbReference type="InterPro" id="IPR046364">
    <property type="entry name" value="Exo70_C"/>
</dbReference>
<sequence>MSTDYKEDEATISKLEETYSDIKSILQATDEMDASLEKMDINFDAIQENLTLASRRMAPLQTLSIANKALDARINRAIAPALALLDSFKQSESLQRKLLDLSSRLSNENASEKRLKKLFKYVECVEELNAAINTVCQECEPAIQKLQEVVEFLSRTKATDQYRIYRLKETMVTLKALYETEVEVMKFDGLLDEALMNLQDEFEALLQQLKHQKFGELQGDDSLEMPVATELGTELEVEVLQRISEELAANDCLDICIDIYVKVRYKRAAKALMRLNPDYLKTYTPEGIDEMEWESLETAMTLWIQHFELAIQTVFVSEKNLCRQVLGRILDGAVWTECFVKITDKIMAVFFRFGEAVARSKKEPQKLFKLLEMYNSLETLKPFFIEVFDDEASADICLRYRELIKLLVHVSAKVFWEFGLQIEGNQDGVPPPQDGSVSKLVRYAVNYLKHIASDAYNIPMAKVLRTEQIWKSGMFSKPETDDDLLRDAICNVMEAIQRNLESKKLHCKDKVLMHIFSMNSYWYIYIRVRNSQLGNLLGEQYVKKKYKSVAEEAAYMYQKQAWGSLVRLLDLEELKRAGKNESGTIARGKFEAFMKGLNEMLQKHRSLYKIDDSVLREQIRDATVKLIVPAYSEFLKTNKTVLQSKSCMPPESIEEEICQSFDGILAGSGRSTHNRIGSRDHFANGGKSSSIEQSLESNDFQRFKSNASDK</sequence>